<gene>
    <name evidence="3" type="ORF">SAMN04487993_100464</name>
</gene>
<evidence type="ECO:0000259" key="1">
    <source>
        <dbReference type="Pfam" id="PF01408"/>
    </source>
</evidence>
<evidence type="ECO:0000259" key="2">
    <source>
        <dbReference type="Pfam" id="PF22725"/>
    </source>
</evidence>
<dbReference type="SUPFAM" id="SSF55347">
    <property type="entry name" value="Glyceraldehyde-3-phosphate dehydrogenase-like, C-terminal domain"/>
    <property type="match status" value="1"/>
</dbReference>
<feature type="domain" description="Gfo/Idh/MocA-like oxidoreductase N-terminal" evidence="1">
    <location>
        <begin position="12"/>
        <end position="131"/>
    </location>
</feature>
<dbReference type="InterPro" id="IPR052515">
    <property type="entry name" value="Gfo/Idh/MocA_Oxidoreductase"/>
</dbReference>
<dbReference type="Pfam" id="PF22725">
    <property type="entry name" value="GFO_IDH_MocA_C3"/>
    <property type="match status" value="1"/>
</dbReference>
<dbReference type="STRING" id="555512.SAMN04487993_100464"/>
<dbReference type="InterPro" id="IPR000683">
    <property type="entry name" value="Gfo/Idh/MocA-like_OxRdtase_N"/>
</dbReference>
<dbReference type="GO" id="GO:0000166">
    <property type="term" value="F:nucleotide binding"/>
    <property type="evidence" value="ECO:0007669"/>
    <property type="project" value="InterPro"/>
</dbReference>
<proteinExistence type="predicted"/>
<protein>
    <submittedName>
        <fullName evidence="3">Predicted dehydrogenase</fullName>
    </submittedName>
</protein>
<dbReference type="Gene3D" id="3.30.360.10">
    <property type="entry name" value="Dihydrodipicolinate Reductase, domain 2"/>
    <property type="match status" value="1"/>
</dbReference>
<keyword evidence="4" id="KW-1185">Reference proteome</keyword>
<dbReference type="InterPro" id="IPR036291">
    <property type="entry name" value="NAD(P)-bd_dom_sf"/>
</dbReference>
<dbReference type="PANTHER" id="PTHR43249:SF1">
    <property type="entry name" value="D-GLUCOSIDE 3-DEHYDROGENASE"/>
    <property type="match status" value="1"/>
</dbReference>
<dbReference type="AlphaFoldDB" id="A0A1G8K6X3"/>
<dbReference type="EMBL" id="FNEJ01000004">
    <property type="protein sequence ID" value="SDI39153.1"/>
    <property type="molecule type" value="Genomic_DNA"/>
</dbReference>
<organism evidence="3 4">
    <name type="scientific">Salipiger marinus</name>
    <dbReference type="NCBI Taxonomy" id="555512"/>
    <lineage>
        <taxon>Bacteria</taxon>
        <taxon>Pseudomonadati</taxon>
        <taxon>Pseudomonadota</taxon>
        <taxon>Alphaproteobacteria</taxon>
        <taxon>Rhodobacterales</taxon>
        <taxon>Roseobacteraceae</taxon>
        <taxon>Salipiger</taxon>
    </lineage>
</organism>
<dbReference type="PANTHER" id="PTHR43249">
    <property type="entry name" value="UDP-N-ACETYL-2-AMINO-2-DEOXY-D-GLUCURONATE OXIDASE"/>
    <property type="match status" value="1"/>
</dbReference>
<dbReference type="Proteomes" id="UP000199093">
    <property type="component" value="Unassembled WGS sequence"/>
</dbReference>
<evidence type="ECO:0000313" key="3">
    <source>
        <dbReference type="EMBL" id="SDI39153.1"/>
    </source>
</evidence>
<reference evidence="3 4" key="1">
    <citation type="submission" date="2016-10" db="EMBL/GenBank/DDBJ databases">
        <authorList>
            <person name="de Groot N.N."/>
        </authorList>
    </citation>
    <scope>NUCLEOTIDE SEQUENCE [LARGE SCALE GENOMIC DNA]</scope>
    <source>
        <strain evidence="3 4">DSM 26424</strain>
    </source>
</reference>
<accession>A0A1G8K6X3</accession>
<dbReference type="RefSeq" id="WP_089844789.1">
    <property type="nucleotide sequence ID" value="NZ_FNEJ01000004.1"/>
</dbReference>
<dbReference type="SUPFAM" id="SSF51735">
    <property type="entry name" value="NAD(P)-binding Rossmann-fold domains"/>
    <property type="match status" value="1"/>
</dbReference>
<dbReference type="OrthoDB" id="9792935at2"/>
<name>A0A1G8K6X3_9RHOB</name>
<evidence type="ECO:0000313" key="4">
    <source>
        <dbReference type="Proteomes" id="UP000199093"/>
    </source>
</evidence>
<dbReference type="Pfam" id="PF01408">
    <property type="entry name" value="GFO_IDH_MocA"/>
    <property type="match status" value="1"/>
</dbReference>
<feature type="domain" description="GFO/IDH/MocA-like oxidoreductase" evidence="2">
    <location>
        <begin position="142"/>
        <end position="257"/>
    </location>
</feature>
<dbReference type="InterPro" id="IPR055170">
    <property type="entry name" value="GFO_IDH_MocA-like_dom"/>
</dbReference>
<dbReference type="Gene3D" id="3.40.50.720">
    <property type="entry name" value="NAD(P)-binding Rossmann-like Domain"/>
    <property type="match status" value="1"/>
</dbReference>
<sequence length="369" mass="40414">MTSEPAMAKPRLRVGIVGCGWVAGSQMTRGFDLLTDRFEVIACCDSQEGRAKDFAARHDIATATAGFDEMLRDDRIDVLSICTPPSLHHGMTLAGLAAGKHVICEKPFTSSLRLMDEVIAAEAEAATRVMPIFQYRFADGITRVRHLIRSGLGGRTYLSSVETAWQRGAEYYAVPWRGKFATELGGVLLTQAIHIHDLFMWLMGDVAEVQGFKTTRVNPIEVEDCAVASLRMADGSLAALAATLGSARPATRLRLCFEHFVIERQCYGAEAPRPGDDPWLVTARTPELQPEIDRVLSEAPLGLPDFAGQFADFAEALEQDRPFTVTLDDARRSLDLITALFHSAETGDRVHLPIGQDHVRYGGWVDGAA</sequence>